<proteinExistence type="predicted"/>
<feature type="chain" id="PRO_5045647549" evidence="2">
    <location>
        <begin position="28"/>
        <end position="703"/>
    </location>
</feature>
<organism evidence="3 4">
    <name type="scientific">Robertmurraya mangrovi</name>
    <dbReference type="NCBI Taxonomy" id="3098077"/>
    <lineage>
        <taxon>Bacteria</taxon>
        <taxon>Bacillati</taxon>
        <taxon>Bacillota</taxon>
        <taxon>Bacilli</taxon>
        <taxon>Bacillales</taxon>
        <taxon>Bacillaceae</taxon>
        <taxon>Robertmurraya</taxon>
    </lineage>
</organism>
<evidence type="ECO:0000256" key="1">
    <source>
        <dbReference type="SAM" id="Coils"/>
    </source>
</evidence>
<keyword evidence="4" id="KW-1185">Reference proteome</keyword>
<keyword evidence="2" id="KW-0732">Signal</keyword>
<protein>
    <submittedName>
        <fullName evidence="3">Immune inhibitor A</fullName>
    </submittedName>
</protein>
<sequence length="703" mass="79551">MKKKILSVLSTGALALSLFGPTSTTTAKVDTSVPNWNTERYGDRIDIDTYLNELSSNESFLKNAESQLKEQAKQINFNETESSTEQNASSNFTYEGETKFFLDRNLGFKKFTLRSVGENVEIWVANDLSFPEGDTRPAHVVTQEQVDKLRDEFDSNIYPKATQFFGVPEVHDGSHSPLPSMVGLPDGYYEGSDKVIMLVDNIQDDNYNDPTYPFFVAGFFWQTLENYIDRNIITIDTNSWETRLESTFFSTTIHELQHLIHADNDGSEETWINEGMSTFSEFLGGYGHGEGSINFYLDHPENSLVNWDEHRVTETGPETIADYGQVYLFTLYMYDKFGKEFIRELATSKLTGIDSVNATLKAYGEKLTFTELYQNFITALALDTDKVGNGVYNFDSIDLRDLPVDSNGTKRGITVNYEEALKVEKEGVPAWGGDFKVLDFNEKIRTITFDGVDFLPNPWKSVKDPKNPTNQVLWGNEGDEADNALIFEADLTGVSTATLKFDNFIDIEEQWDFGVVQVSTDNGQTWKSLANENTRSDVVEEGYPKIKENVPGFTGHSVDWQTETFDLSSYAGQKVLVSFRYLTDWGYNDTGWFIDNIEIPEIGFSADGSSTEGFKSVDQVLENYVNYTVTFINEKTVGKNKTNYKVIHVDPFNVTDEKALELRQLFKDGKSYMITSYAAPAGSKNPVEFSYEVFTKTNHKKVK</sequence>
<dbReference type="EMBL" id="JAXOFX010000014">
    <property type="protein sequence ID" value="MDZ5473507.1"/>
    <property type="molecule type" value="Genomic_DNA"/>
</dbReference>
<dbReference type="Gene3D" id="2.60.120.260">
    <property type="entry name" value="Galactose-binding domain-like"/>
    <property type="match status" value="1"/>
</dbReference>
<dbReference type="Proteomes" id="UP001290455">
    <property type="component" value="Unassembled WGS sequence"/>
</dbReference>
<feature type="coiled-coil region" evidence="1">
    <location>
        <begin position="51"/>
        <end position="81"/>
    </location>
</feature>
<feature type="signal peptide" evidence="2">
    <location>
        <begin position="1"/>
        <end position="27"/>
    </location>
</feature>
<evidence type="ECO:0000313" key="3">
    <source>
        <dbReference type="EMBL" id="MDZ5473507.1"/>
    </source>
</evidence>
<evidence type="ECO:0000313" key="4">
    <source>
        <dbReference type="Proteomes" id="UP001290455"/>
    </source>
</evidence>
<reference evidence="3 4" key="1">
    <citation type="submission" date="2023-11" db="EMBL/GenBank/DDBJ databases">
        <title>Bacillus jintuensis, isolated from a mudflat on the Beibu Gulf coast.</title>
        <authorList>
            <person name="Li M."/>
        </authorList>
    </citation>
    <scope>NUCLEOTIDE SEQUENCE [LARGE SCALE GENOMIC DNA]</scope>
    <source>
        <strain evidence="3 4">31A1R</strain>
    </source>
</reference>
<evidence type="ECO:0000256" key="2">
    <source>
        <dbReference type="SAM" id="SignalP"/>
    </source>
</evidence>
<gene>
    <name evidence="3" type="ORF">SM124_17470</name>
</gene>
<keyword evidence="1" id="KW-0175">Coiled coil</keyword>
<dbReference type="RefSeq" id="WP_322447802.1">
    <property type="nucleotide sequence ID" value="NZ_JAXOFX010000014.1"/>
</dbReference>
<accession>A0ABU5J2B8</accession>
<name>A0ABU5J2B8_9BACI</name>
<comment type="caution">
    <text evidence="3">The sequence shown here is derived from an EMBL/GenBank/DDBJ whole genome shotgun (WGS) entry which is preliminary data.</text>
</comment>
<dbReference type="Pfam" id="PF20773">
    <property type="entry name" value="InhA-like_MAM"/>
    <property type="match status" value="1"/>
</dbReference>